<accession>A0A844Z423</accession>
<keyword evidence="2" id="KW-0812">Transmembrane</keyword>
<feature type="transmembrane region" description="Helical" evidence="2">
    <location>
        <begin position="20"/>
        <end position="38"/>
    </location>
</feature>
<dbReference type="Proteomes" id="UP000466966">
    <property type="component" value="Unassembled WGS sequence"/>
</dbReference>
<reference evidence="4 5" key="1">
    <citation type="submission" date="2019-12" db="EMBL/GenBank/DDBJ databases">
        <title>Genomic-based taxomic classification of the family Erythrobacteraceae.</title>
        <authorList>
            <person name="Xu L."/>
        </authorList>
    </citation>
    <scope>NUCLEOTIDE SEQUENCE [LARGE SCALE GENOMIC DNA]</scope>
    <source>
        <strain evidence="4 5">M0322</strain>
    </source>
</reference>
<evidence type="ECO:0000256" key="2">
    <source>
        <dbReference type="SAM" id="Phobius"/>
    </source>
</evidence>
<dbReference type="Pfam" id="PF07811">
    <property type="entry name" value="TadE"/>
    <property type="match status" value="1"/>
</dbReference>
<dbReference type="OrthoDB" id="7306064at2"/>
<dbReference type="RefSeq" id="WP_160773275.1">
    <property type="nucleotide sequence ID" value="NZ_WTYV01000009.1"/>
</dbReference>
<keyword evidence="2" id="KW-1133">Transmembrane helix</keyword>
<evidence type="ECO:0000256" key="1">
    <source>
        <dbReference type="SAM" id="MobiDB-lite"/>
    </source>
</evidence>
<dbReference type="EMBL" id="WTYV01000009">
    <property type="protein sequence ID" value="MXO73347.1"/>
    <property type="molecule type" value="Genomic_DNA"/>
</dbReference>
<name>A0A844Z423_9SPHN</name>
<dbReference type="InterPro" id="IPR012495">
    <property type="entry name" value="TadE-like_dom"/>
</dbReference>
<evidence type="ECO:0000313" key="5">
    <source>
        <dbReference type="Proteomes" id="UP000466966"/>
    </source>
</evidence>
<proteinExistence type="predicted"/>
<feature type="domain" description="TadE-like" evidence="3">
    <location>
        <begin position="17"/>
        <end position="59"/>
    </location>
</feature>
<keyword evidence="2" id="KW-0472">Membrane</keyword>
<evidence type="ECO:0000259" key="3">
    <source>
        <dbReference type="Pfam" id="PF07811"/>
    </source>
</evidence>
<sequence length="199" mass="21740">MACLRSLATRLSACTRGAAIVEFALVAPLFLMMLFAVFDTGMKVYASSVLQGAMQRVGRDFSMEDAYSRRTELENLIRGQVGSVVPGAQFTFNRRSYFDFGDIGQAEKFDDINADGQCNANEPFEDANGNGAWDSDRGRSGNGGARDAVVFTATVSYRRLLPLGALVGWPSTEELRATTVLRNQPYDEQNRTIPLGNCA</sequence>
<keyword evidence="5" id="KW-1185">Reference proteome</keyword>
<dbReference type="AlphaFoldDB" id="A0A844Z423"/>
<protein>
    <submittedName>
        <fullName evidence="4">Pilus assembly protein</fullName>
    </submittedName>
</protein>
<feature type="region of interest" description="Disordered" evidence="1">
    <location>
        <begin position="123"/>
        <end position="145"/>
    </location>
</feature>
<comment type="caution">
    <text evidence="4">The sequence shown here is derived from an EMBL/GenBank/DDBJ whole genome shotgun (WGS) entry which is preliminary data.</text>
</comment>
<evidence type="ECO:0000313" key="4">
    <source>
        <dbReference type="EMBL" id="MXO73347.1"/>
    </source>
</evidence>
<gene>
    <name evidence="4" type="ORF">GRI99_17115</name>
</gene>
<organism evidence="4 5">
    <name type="scientific">Alteraurantiacibacter buctensis</name>
    <dbReference type="NCBI Taxonomy" id="1503981"/>
    <lineage>
        <taxon>Bacteria</taxon>
        <taxon>Pseudomonadati</taxon>
        <taxon>Pseudomonadota</taxon>
        <taxon>Alphaproteobacteria</taxon>
        <taxon>Sphingomonadales</taxon>
        <taxon>Erythrobacteraceae</taxon>
        <taxon>Alteraurantiacibacter</taxon>
    </lineage>
</organism>